<protein>
    <submittedName>
        <fullName evidence="3">Tricorn protease-like protein</fullName>
    </submittedName>
</protein>
<dbReference type="AlphaFoldDB" id="A0A4R2J0K1"/>
<feature type="signal peptide" evidence="1">
    <location>
        <begin position="1"/>
        <end position="17"/>
    </location>
</feature>
<dbReference type="Pfam" id="PF14684">
    <property type="entry name" value="Tricorn_C1"/>
    <property type="match status" value="1"/>
</dbReference>
<comment type="caution">
    <text evidence="3">The sequence shown here is derived from an EMBL/GenBank/DDBJ whole genome shotgun (WGS) entry which is preliminary data.</text>
</comment>
<proteinExistence type="predicted"/>
<evidence type="ECO:0000259" key="2">
    <source>
        <dbReference type="SMART" id="SM00245"/>
    </source>
</evidence>
<accession>A0A4R2J0K1</accession>
<dbReference type="GO" id="GO:0008236">
    <property type="term" value="F:serine-type peptidase activity"/>
    <property type="evidence" value="ECO:0007669"/>
    <property type="project" value="InterPro"/>
</dbReference>
<keyword evidence="3" id="KW-0645">Protease</keyword>
<keyword evidence="4" id="KW-1185">Reference proteome</keyword>
<dbReference type="PANTHER" id="PTHR11261:SF3">
    <property type="entry name" value="RETINOL-BINDING PROTEIN 3"/>
    <property type="match status" value="1"/>
</dbReference>
<sequence length="460" mass="50632">MLVAALSMGLFGGVASAAPGVSSDGVWRMDGYGTVLSIVGDTMSVYQTTKISCLHYQDLTRQRTEPNGDLRFVHSGTTSPEGKVKIQTFSPRGRDRARLQPDGLVGDRGLVRVPALPPGCGQPVPSDRLSTFDVFWQTFPEQYPFFAAKGYDWQRARDIYRPQVKPDMSDDDFFQLLTQMIEPLHDAHTRIMAPGRNFVGFRPNTILPTPPYNQQIQDFIERRDIGGKLTRYANGIIGYADLPDKIGYLRIAAFAGFTDTEDPAEMATVLDNALDDILTPARTSGPGKLRGLVLDLRFNGGGLDSLGQRLASRLTDKPFFAYSKRARDCVDDPSRFTKPQDFTITPSAKSKYTGPIALLTSGSQGSAGETFTQAMTQRTPAPLRIGENTQGVFSDMLVRELPNGWIFALPNEEYLTATGRTYDGAGIPPHIRTPVFGAELAQGKDSAFDRALAEFRRQRS</sequence>
<dbReference type="Gene3D" id="3.90.226.10">
    <property type="entry name" value="2-enoyl-CoA Hydratase, Chain A, domain 1"/>
    <property type="match status" value="1"/>
</dbReference>
<dbReference type="InterPro" id="IPR028204">
    <property type="entry name" value="Tricorn_C1"/>
</dbReference>
<evidence type="ECO:0000313" key="4">
    <source>
        <dbReference type="Proteomes" id="UP000295680"/>
    </source>
</evidence>
<dbReference type="CDD" id="cd07563">
    <property type="entry name" value="Peptidase_S41_IRBP"/>
    <property type="match status" value="1"/>
</dbReference>
<gene>
    <name evidence="3" type="ORF">EV192_11489</name>
</gene>
<reference evidence="3 4" key="1">
    <citation type="submission" date="2019-03" db="EMBL/GenBank/DDBJ databases">
        <title>Genomic Encyclopedia of Type Strains, Phase IV (KMG-IV): sequencing the most valuable type-strain genomes for metagenomic binning, comparative biology and taxonomic classification.</title>
        <authorList>
            <person name="Goeker M."/>
        </authorList>
    </citation>
    <scope>NUCLEOTIDE SEQUENCE [LARGE SCALE GENOMIC DNA]</scope>
    <source>
        <strain evidence="3 4">DSM 45934</strain>
    </source>
</reference>
<evidence type="ECO:0000313" key="3">
    <source>
        <dbReference type="EMBL" id="TCO49719.1"/>
    </source>
</evidence>
<dbReference type="Gene3D" id="3.30.750.44">
    <property type="match status" value="1"/>
</dbReference>
<dbReference type="GO" id="GO:0006508">
    <property type="term" value="P:proteolysis"/>
    <property type="evidence" value="ECO:0007669"/>
    <property type="project" value="UniProtKB-KW"/>
</dbReference>
<keyword evidence="1" id="KW-0732">Signal</keyword>
<dbReference type="SMART" id="SM00245">
    <property type="entry name" value="TSPc"/>
    <property type="match status" value="1"/>
</dbReference>
<name>A0A4R2J0K1_9PSEU</name>
<evidence type="ECO:0000256" key="1">
    <source>
        <dbReference type="SAM" id="SignalP"/>
    </source>
</evidence>
<dbReference type="SUPFAM" id="SSF52096">
    <property type="entry name" value="ClpP/crotonase"/>
    <property type="match status" value="1"/>
</dbReference>
<dbReference type="InterPro" id="IPR029045">
    <property type="entry name" value="ClpP/crotonase-like_dom_sf"/>
</dbReference>
<organism evidence="3 4">
    <name type="scientific">Actinocrispum wychmicini</name>
    <dbReference type="NCBI Taxonomy" id="1213861"/>
    <lineage>
        <taxon>Bacteria</taxon>
        <taxon>Bacillati</taxon>
        <taxon>Actinomycetota</taxon>
        <taxon>Actinomycetes</taxon>
        <taxon>Pseudonocardiales</taxon>
        <taxon>Pseudonocardiaceae</taxon>
        <taxon>Actinocrispum</taxon>
    </lineage>
</organism>
<dbReference type="Proteomes" id="UP000295680">
    <property type="component" value="Unassembled WGS sequence"/>
</dbReference>
<keyword evidence="3" id="KW-0378">Hydrolase</keyword>
<dbReference type="PANTHER" id="PTHR11261">
    <property type="entry name" value="INTERPHOTORECEPTOR RETINOID-BINDING PROTEIN"/>
    <property type="match status" value="1"/>
</dbReference>
<feature type="domain" description="Tail specific protease" evidence="2">
    <location>
        <begin position="222"/>
        <end position="434"/>
    </location>
</feature>
<dbReference type="InterPro" id="IPR005151">
    <property type="entry name" value="Tail-specific_protease"/>
</dbReference>
<dbReference type="EMBL" id="SLWS01000014">
    <property type="protein sequence ID" value="TCO49719.1"/>
    <property type="molecule type" value="Genomic_DNA"/>
</dbReference>
<dbReference type="Pfam" id="PF03572">
    <property type="entry name" value="Peptidase_S41"/>
    <property type="match status" value="1"/>
</dbReference>
<feature type="chain" id="PRO_5020354744" evidence="1">
    <location>
        <begin position="18"/>
        <end position="460"/>
    </location>
</feature>